<reference evidence="5" key="1">
    <citation type="submission" date="2019-03" db="EMBL/GenBank/DDBJ databases">
        <authorList>
            <person name="Mank J."/>
            <person name="Almeida P."/>
        </authorList>
    </citation>
    <scope>NUCLEOTIDE SEQUENCE</scope>
    <source>
        <strain evidence="5">78183</strain>
    </source>
</reference>
<protein>
    <submittedName>
        <fullName evidence="5">Uncharacterized protein</fullName>
    </submittedName>
</protein>
<evidence type="ECO:0000256" key="3">
    <source>
        <dbReference type="ARBA" id="ARBA00022801"/>
    </source>
</evidence>
<dbReference type="GO" id="GO:0009941">
    <property type="term" value="C:chloroplast envelope"/>
    <property type="evidence" value="ECO:0007669"/>
    <property type="project" value="TreeGrafter"/>
</dbReference>
<dbReference type="InterPro" id="IPR036412">
    <property type="entry name" value="HAD-like_sf"/>
</dbReference>
<evidence type="ECO:0000256" key="1">
    <source>
        <dbReference type="ARBA" id="ARBA00009589"/>
    </source>
</evidence>
<name>A0A6N2MYB6_SALVM</name>
<keyword evidence="4" id="KW-0460">Magnesium</keyword>
<sequence length="1008" mass="114200">MSVTAEVLAKFWLAQQRDTRCGAPMSNSPFLVRPMFANTTKRTRRRMMMMVRRCSVGEQIFSVTPSTNHEFDYLGQSTKGDLNLNFDHLDASGMDGSATLQGPIEEIAWKEAEEAGDLLNDLGISSPSSVRNSSRGIFCSRTLNLRSISAIGYDMDYTLIHYNVKAWEGRAYDYCLENLRSMGFPVDGLAFDPDLVIRGLVIDKEKGNLVKADRSGYVKRAMHGTRMLSTQDVSEMYGRELVDLRKENRWEFLNTLFSVSEAVAYMQAVGKALFRAHVEGQLKSEIMSKPELFVEPDPELPLALLDQKEAGKKLLLITNSDYHYTDKMMKHSFNRFLPNDMGWRDLFDMVIISARKPEFFQMSHPLYEVVTGEGLMRPCFKARKGGVYSGGSAQMVENSLDIHGDEILYVGDHIYTDYSALIHSRGHRATLIELINQKEVVGDHFNQLRLALQRRNTGRPAQTLAATNMDDQELTESMKKLLIVMQRLDEKIAPMLEADGELFNKRYADIYTSRVSNFLHYTPFMYFRSQEQKVVHKNQIKAMNKPRWVMDGGFWELDRSTPRTIEGEGRAVPGEPLPLGVSRGTRLSRPKQIDFFQRFMFAPFIPSYSASSHGLSLQRVLALPFTQKWFATLLAQFNLQKFVSSFKKNGALQSSRLENMRKHLEDRSLYALGCCSELLLSPDDTLLLSLDFYGDDNSKKPRKKAIFHHKARFPNHNLNVEAVWPGLFIDKAGNYWDVPFSTAIDLASLASDSGASYHFCMHHNAGQPELLGGDETAEVPATLLPGISLRSAFTLKKNVEIWRSNAKKLKMVQPFDIFLSNPHISASGIIGAAVMACFGNNSVRPQVVDKSQQFEGFYLHAPAVKSTLLVDTFSSVSFTAQHGNFQRLLLDLTRFHARLDFPSGSKFLSVATRLAQDFFNSQQPTMETVQAISPKATISFQQQIAGPFSFRVDSGVEIDWKNKDWHMRVDDPVFSIEYALHVLGSAKAVAWYSPKHREFMVELRFFET</sequence>
<dbReference type="PANTHER" id="PTHR34954">
    <property type="entry name" value="EXPRESSED PROTEIN"/>
    <property type="match status" value="1"/>
</dbReference>
<organism evidence="5">
    <name type="scientific">Salix viminalis</name>
    <name type="common">Common osier</name>
    <name type="synonym">Basket willow</name>
    <dbReference type="NCBI Taxonomy" id="40686"/>
    <lineage>
        <taxon>Eukaryota</taxon>
        <taxon>Viridiplantae</taxon>
        <taxon>Streptophyta</taxon>
        <taxon>Embryophyta</taxon>
        <taxon>Tracheophyta</taxon>
        <taxon>Spermatophyta</taxon>
        <taxon>Magnoliopsida</taxon>
        <taxon>eudicotyledons</taxon>
        <taxon>Gunneridae</taxon>
        <taxon>Pentapetalae</taxon>
        <taxon>rosids</taxon>
        <taxon>fabids</taxon>
        <taxon>Malpighiales</taxon>
        <taxon>Salicaceae</taxon>
        <taxon>Saliceae</taxon>
        <taxon>Salix</taxon>
    </lineage>
</organism>
<keyword evidence="3" id="KW-0378">Hydrolase</keyword>
<dbReference type="CDD" id="cd07522">
    <property type="entry name" value="HAD_cN-II"/>
    <property type="match status" value="1"/>
</dbReference>
<dbReference type="SUPFAM" id="SSF56784">
    <property type="entry name" value="HAD-like"/>
    <property type="match status" value="1"/>
</dbReference>
<dbReference type="InterPro" id="IPR023214">
    <property type="entry name" value="HAD_sf"/>
</dbReference>
<dbReference type="PANTHER" id="PTHR34954:SF4">
    <property type="entry name" value="PROTEIN TRIGALACTOSYLDIACYLGLYCEROL 4, CHLOROPLASTIC"/>
    <property type="match status" value="1"/>
</dbReference>
<dbReference type="GO" id="GO:0016787">
    <property type="term" value="F:hydrolase activity"/>
    <property type="evidence" value="ECO:0007669"/>
    <property type="project" value="UniProtKB-KW"/>
</dbReference>
<proteinExistence type="inferred from homology"/>
<dbReference type="GO" id="GO:0070300">
    <property type="term" value="F:phosphatidic acid binding"/>
    <property type="evidence" value="ECO:0007669"/>
    <property type="project" value="InterPro"/>
</dbReference>
<evidence type="ECO:0000256" key="2">
    <source>
        <dbReference type="ARBA" id="ARBA00022723"/>
    </source>
</evidence>
<dbReference type="AlphaFoldDB" id="A0A6N2MYB6"/>
<evidence type="ECO:0000313" key="5">
    <source>
        <dbReference type="EMBL" id="VFU58731.1"/>
    </source>
</evidence>
<dbReference type="EMBL" id="CAADRP010001996">
    <property type="protein sequence ID" value="VFU58731.1"/>
    <property type="molecule type" value="Genomic_DNA"/>
</dbReference>
<dbReference type="GO" id="GO:0046872">
    <property type="term" value="F:metal ion binding"/>
    <property type="evidence" value="ECO:0007669"/>
    <property type="project" value="UniProtKB-KW"/>
</dbReference>
<evidence type="ECO:0000256" key="4">
    <source>
        <dbReference type="ARBA" id="ARBA00022842"/>
    </source>
</evidence>
<dbReference type="Pfam" id="PF05761">
    <property type="entry name" value="5_nucleotid"/>
    <property type="match status" value="1"/>
</dbReference>
<accession>A0A6N2MYB6</accession>
<dbReference type="Gene3D" id="3.40.50.1000">
    <property type="entry name" value="HAD superfamily/HAD-like"/>
    <property type="match status" value="1"/>
</dbReference>
<dbReference type="InterPro" id="IPR008380">
    <property type="entry name" value="HAD-SF_hydro_IG_5-nucl"/>
</dbReference>
<dbReference type="GO" id="GO:1990052">
    <property type="term" value="P:ER to chloroplast lipid transport"/>
    <property type="evidence" value="ECO:0007669"/>
    <property type="project" value="InterPro"/>
</dbReference>
<dbReference type="InterPro" id="IPR044160">
    <property type="entry name" value="TGD4-like"/>
</dbReference>
<keyword evidence="2" id="KW-0479">Metal-binding</keyword>
<gene>
    <name evidence="5" type="ORF">SVIM_LOCUS429738</name>
</gene>
<dbReference type="GO" id="GO:0034196">
    <property type="term" value="P:acylglycerol transport"/>
    <property type="evidence" value="ECO:0007669"/>
    <property type="project" value="InterPro"/>
</dbReference>
<comment type="similarity">
    <text evidence="1">Belongs to the 5'(3')-deoxyribonucleotidase family.</text>
</comment>